<dbReference type="EC" id="2.8.1.-" evidence="4"/>
<proteinExistence type="predicted"/>
<feature type="domain" description="Rhodanese" evidence="3">
    <location>
        <begin position="25"/>
        <end position="147"/>
    </location>
</feature>
<dbReference type="EMBL" id="JBHMAX010000002">
    <property type="protein sequence ID" value="MFB9730638.1"/>
    <property type="molecule type" value="Genomic_DNA"/>
</dbReference>
<evidence type="ECO:0000256" key="1">
    <source>
        <dbReference type="ARBA" id="ARBA00022679"/>
    </source>
</evidence>
<dbReference type="Pfam" id="PF00581">
    <property type="entry name" value="Rhodanese"/>
    <property type="match status" value="2"/>
</dbReference>
<dbReference type="CDD" id="cd01448">
    <property type="entry name" value="TST_Repeat_1"/>
    <property type="match status" value="1"/>
</dbReference>
<dbReference type="PROSITE" id="PS00380">
    <property type="entry name" value="RHODANESE_1"/>
    <property type="match status" value="1"/>
</dbReference>
<gene>
    <name evidence="4" type="ORF">ACFFN0_01105</name>
</gene>
<dbReference type="SUPFAM" id="SSF52821">
    <property type="entry name" value="Rhodanese/Cell cycle control phosphatase"/>
    <property type="match status" value="2"/>
</dbReference>
<dbReference type="PANTHER" id="PTHR11364">
    <property type="entry name" value="THIOSULFATE SULFERTANSFERASE"/>
    <property type="match status" value="1"/>
</dbReference>
<protein>
    <submittedName>
        <fullName evidence="4">Sulfurtransferase</fullName>
        <ecNumber evidence="4">2.8.1.-</ecNumber>
    </submittedName>
</protein>
<dbReference type="Gene3D" id="3.40.250.10">
    <property type="entry name" value="Rhodanese-like domain"/>
    <property type="match status" value="2"/>
</dbReference>
<dbReference type="Proteomes" id="UP001589613">
    <property type="component" value="Unassembled WGS sequence"/>
</dbReference>
<dbReference type="InterPro" id="IPR001763">
    <property type="entry name" value="Rhodanese-like_dom"/>
</dbReference>
<dbReference type="PANTHER" id="PTHR11364:SF27">
    <property type="entry name" value="SULFURTRANSFERASE"/>
    <property type="match status" value="1"/>
</dbReference>
<dbReference type="InterPro" id="IPR045078">
    <property type="entry name" value="TST/MPST-like"/>
</dbReference>
<keyword evidence="1 4" id="KW-0808">Transferase</keyword>
<keyword evidence="2" id="KW-0677">Repeat</keyword>
<dbReference type="PROSITE" id="PS50206">
    <property type="entry name" value="RHODANESE_3"/>
    <property type="match status" value="2"/>
</dbReference>
<reference evidence="4 5" key="1">
    <citation type="submission" date="2024-09" db="EMBL/GenBank/DDBJ databases">
        <authorList>
            <person name="Sun Q."/>
            <person name="Mori K."/>
        </authorList>
    </citation>
    <scope>NUCLEOTIDE SEQUENCE [LARGE SCALE GENOMIC DNA]</scope>
    <source>
        <strain evidence="4 5">JCM 12763</strain>
    </source>
</reference>
<keyword evidence="5" id="KW-1185">Reference proteome</keyword>
<evidence type="ECO:0000313" key="4">
    <source>
        <dbReference type="EMBL" id="MFB9730638.1"/>
    </source>
</evidence>
<sequence>MTTDPSPATPSPLVTAPALADEHAAGAAPALLDVRWSLGAGTAANRAAYLEGHLPGAAFLDLEQALSDPVSPDGRGGRHPLPSRTRVQEALRTAGVREDAPVVVYDARTSLGAARAWWVLRHYGISDVRVLDGGLEAWRAAGLAVEEGPVDTGVGDVVLGPGEDDLLDAEGVRRWLAADRQLLDARPADRYRGENEVIDPVAGHIPGALSLPALSLLAEDGTFLPAPALRTLLEQAGADPDAATAVYCGSGVQAAHAALALEAAGLGAGRSAVYVGSWSDWISDPGRPTA</sequence>
<dbReference type="SMART" id="SM00450">
    <property type="entry name" value="RHOD"/>
    <property type="match status" value="2"/>
</dbReference>
<accession>A0ABV5UYL3</accession>
<organism evidence="4 5">
    <name type="scientific">Ornithinimicrobium kibberense</name>
    <dbReference type="NCBI Taxonomy" id="282060"/>
    <lineage>
        <taxon>Bacteria</taxon>
        <taxon>Bacillati</taxon>
        <taxon>Actinomycetota</taxon>
        <taxon>Actinomycetes</taxon>
        <taxon>Micrococcales</taxon>
        <taxon>Ornithinimicrobiaceae</taxon>
        <taxon>Ornithinimicrobium</taxon>
    </lineage>
</organism>
<evidence type="ECO:0000259" key="3">
    <source>
        <dbReference type="PROSITE" id="PS50206"/>
    </source>
</evidence>
<dbReference type="InterPro" id="IPR036873">
    <property type="entry name" value="Rhodanese-like_dom_sf"/>
</dbReference>
<dbReference type="GO" id="GO:0016740">
    <property type="term" value="F:transferase activity"/>
    <property type="evidence" value="ECO:0007669"/>
    <property type="project" value="UniProtKB-KW"/>
</dbReference>
<dbReference type="InterPro" id="IPR001307">
    <property type="entry name" value="Thiosulphate_STrfase_CS"/>
</dbReference>
<comment type="caution">
    <text evidence="4">The sequence shown here is derived from an EMBL/GenBank/DDBJ whole genome shotgun (WGS) entry which is preliminary data.</text>
</comment>
<evidence type="ECO:0000313" key="5">
    <source>
        <dbReference type="Proteomes" id="UP001589613"/>
    </source>
</evidence>
<name>A0ABV5UYL3_9MICO</name>
<feature type="domain" description="Rhodanese" evidence="3">
    <location>
        <begin position="176"/>
        <end position="290"/>
    </location>
</feature>
<dbReference type="RefSeq" id="WP_377465453.1">
    <property type="nucleotide sequence ID" value="NZ_JBHMAX010000002.1"/>
</dbReference>
<evidence type="ECO:0000256" key="2">
    <source>
        <dbReference type="ARBA" id="ARBA00022737"/>
    </source>
</evidence>